<evidence type="ECO:0000256" key="11">
    <source>
        <dbReference type="SAM" id="SignalP"/>
    </source>
</evidence>
<keyword evidence="5" id="KW-0378">Hydrolase</keyword>
<feature type="region of interest" description="Disordered" evidence="10">
    <location>
        <begin position="139"/>
        <end position="169"/>
    </location>
</feature>
<name>A0A3M7HFY0_HORWE</name>
<feature type="signal peptide" evidence="11">
    <location>
        <begin position="1"/>
        <end position="17"/>
    </location>
</feature>
<feature type="compositionally biased region" description="Low complexity" evidence="10">
    <location>
        <begin position="192"/>
        <end position="205"/>
    </location>
</feature>
<dbReference type="Pfam" id="PF00545">
    <property type="entry name" value="Ribonuclease"/>
    <property type="match status" value="1"/>
</dbReference>
<feature type="compositionally biased region" description="Basic and acidic residues" evidence="10">
    <location>
        <begin position="354"/>
        <end position="381"/>
    </location>
</feature>
<feature type="compositionally biased region" description="Pro residues" evidence="10">
    <location>
        <begin position="226"/>
        <end position="244"/>
    </location>
</feature>
<organism evidence="12 13">
    <name type="scientific">Hortaea werneckii</name>
    <name type="common">Black yeast</name>
    <name type="synonym">Cladosporium werneckii</name>
    <dbReference type="NCBI Taxonomy" id="91943"/>
    <lineage>
        <taxon>Eukaryota</taxon>
        <taxon>Fungi</taxon>
        <taxon>Dikarya</taxon>
        <taxon>Ascomycota</taxon>
        <taxon>Pezizomycotina</taxon>
        <taxon>Dothideomycetes</taxon>
        <taxon>Dothideomycetidae</taxon>
        <taxon>Mycosphaerellales</taxon>
        <taxon>Teratosphaeriaceae</taxon>
        <taxon>Hortaea</taxon>
    </lineage>
</organism>
<dbReference type="Gene3D" id="3.10.450.30">
    <property type="entry name" value="Microbial ribonucleases"/>
    <property type="match status" value="1"/>
</dbReference>
<sequence length="839" mass="91780">MRFLTSTLALVATTAFAAPLLEGRQSATTCGSNYYSYSQVRAAVNSGCNYVSQGGTACSGSYPHVYNNYEGFDFPVDGTYYEFPILESGQFTCQSPGADRVIFTADCCDELVCEVDVFVCISIPTLCYCSSPRSQIMAGEVSDPKTPSPKKSSRAATLDPIRTSGHGLDPTAAEFNLQVVQLVGNDHIGTVGAPDAGGSASASDPFSQSDGAAQQANADPTATSPRTPPTRAPAPPSAPAPAPAPRSGRKSPFLGARSRVQSPTIAVARRQVAALFHSDEDEDDEGIGASKSPVPGSPMADPGARAAKRIESSNEAEAELYDKCVELQNENAELKKAYDQAKEDSIKLQQQNKTLEKNNEDFQKQILQHKEEDERKAEESKKKQRALGGKDLESENETLRAELANAVSDLNEKHDQVSKLQDANDKLNAEKDVMHEQIDQLHETIATTQEKAKEHNEAQQALNNINSRFEFTFRGLGTGLTLPEYLDHVDVLQQTNRTRRAESQHSTASDLGEPKIGLQRQDTNRQVSGTSVADELTGLDESGSEAGDESAGEADNDGPHDDDPTLTAPADDAFKPFWEEDDNHSSSTETAHLRAEIESLRSQLALQSQQTEEHTTETAHLRAEIEPLRAQLALQSQQTEEHETETANLREEFASLRAQTALQTRQQAEAFTAEKADLKEEIDRLRLHIALQVPIARESTAEIETLQKDLKSLRERLATATEQLNRPPPPPQIIRQPAPSSWTELWTLVPPQVKRSVWAYAVLMVSLVVLVTGLQVYEKYVWWWANTHHQLPDGRGLAGLWYQAMVLLTAESGSGAGLFGWVAWCVPWLWWDVLVGGGG</sequence>
<dbReference type="VEuPathDB" id="FungiDB:BTJ68_06802"/>
<dbReference type="Gene3D" id="1.20.5.1700">
    <property type="match status" value="1"/>
</dbReference>
<keyword evidence="11" id="KW-0732">Signal</keyword>
<protein>
    <recommendedName>
        <fullName evidence="2">ribonuclease T1</fullName>
        <ecNumber evidence="2">4.6.1.24</ecNumber>
    </recommendedName>
</protein>
<dbReference type="GO" id="GO:0003723">
    <property type="term" value="F:RNA binding"/>
    <property type="evidence" value="ECO:0007669"/>
    <property type="project" value="InterPro"/>
</dbReference>
<feature type="chain" id="PRO_5018206513" description="ribonuclease T1" evidence="11">
    <location>
        <begin position="18"/>
        <end position="839"/>
    </location>
</feature>
<feature type="compositionally biased region" description="Polar residues" evidence="10">
    <location>
        <begin position="520"/>
        <end position="531"/>
    </location>
</feature>
<keyword evidence="6" id="KW-1015">Disulfide bond</keyword>
<evidence type="ECO:0000256" key="5">
    <source>
        <dbReference type="ARBA" id="ARBA00022801"/>
    </source>
</evidence>
<reference evidence="12 13" key="1">
    <citation type="journal article" date="2018" name="BMC Genomics">
        <title>Genomic evidence for intraspecific hybridization in a clonal and extremely halotolerant yeast.</title>
        <authorList>
            <person name="Gostincar C."/>
            <person name="Stajich J.E."/>
            <person name="Zupancic J."/>
            <person name="Zalar P."/>
            <person name="Gunde-Cimerman N."/>
        </authorList>
    </citation>
    <scope>NUCLEOTIDE SEQUENCE [LARGE SCALE GENOMIC DNA]</scope>
    <source>
        <strain evidence="12 13">EXF-171</strain>
    </source>
</reference>
<evidence type="ECO:0000256" key="10">
    <source>
        <dbReference type="SAM" id="MobiDB-lite"/>
    </source>
</evidence>
<evidence type="ECO:0000256" key="6">
    <source>
        <dbReference type="ARBA" id="ARBA00023157"/>
    </source>
</evidence>
<feature type="compositionally biased region" description="Polar residues" evidence="10">
    <location>
        <begin position="206"/>
        <end position="218"/>
    </location>
</feature>
<evidence type="ECO:0000256" key="4">
    <source>
        <dbReference type="ARBA" id="ARBA00022759"/>
    </source>
</evidence>
<comment type="catalytic activity">
    <reaction evidence="8">
        <text>[RNA] containing guanosine + H2O = an [RNA fragment]-3'-guanosine-3'-phosphate + a 5'-hydroxy-ribonucleotide-3'-[RNA fragment].</text>
        <dbReference type="EC" id="4.6.1.24"/>
    </reaction>
</comment>
<evidence type="ECO:0000256" key="7">
    <source>
        <dbReference type="ARBA" id="ARBA00023239"/>
    </source>
</evidence>
<evidence type="ECO:0000256" key="3">
    <source>
        <dbReference type="ARBA" id="ARBA00022722"/>
    </source>
</evidence>
<dbReference type="InterPro" id="IPR000026">
    <property type="entry name" value="N1-like"/>
</dbReference>
<dbReference type="CDD" id="cd00606">
    <property type="entry name" value="fungal_RNase"/>
    <property type="match status" value="1"/>
</dbReference>
<dbReference type="EMBL" id="QWIQ01000053">
    <property type="protein sequence ID" value="RMZ12209.1"/>
    <property type="molecule type" value="Genomic_DNA"/>
</dbReference>
<feature type="compositionally biased region" description="Basic and acidic residues" evidence="10">
    <location>
        <begin position="388"/>
        <end position="398"/>
    </location>
</feature>
<comment type="caution">
    <text evidence="12">The sequence shown here is derived from an EMBL/GenBank/DDBJ whole genome shotgun (WGS) entry which is preliminary data.</text>
</comment>
<feature type="compositionally biased region" description="Acidic residues" evidence="10">
    <location>
        <begin position="542"/>
        <end position="556"/>
    </location>
</feature>
<evidence type="ECO:0000256" key="8">
    <source>
        <dbReference type="ARBA" id="ARBA00034015"/>
    </source>
</evidence>
<accession>A0A3M7HFY0</accession>
<evidence type="ECO:0000313" key="13">
    <source>
        <dbReference type="Proteomes" id="UP000281468"/>
    </source>
</evidence>
<dbReference type="EC" id="4.6.1.24" evidence="2"/>
<evidence type="ECO:0000313" key="12">
    <source>
        <dbReference type="EMBL" id="RMZ12209.1"/>
    </source>
</evidence>
<evidence type="ECO:0000256" key="2">
    <source>
        <dbReference type="ARBA" id="ARBA00012549"/>
    </source>
</evidence>
<feature type="region of interest" description="Disordered" evidence="10">
    <location>
        <begin position="497"/>
        <end position="571"/>
    </location>
</feature>
<keyword evidence="4" id="KW-0255">Endonuclease</keyword>
<dbReference type="PANTHER" id="PTHR42104">
    <property type="entry name" value="EXTRACELLULAR GUANYL-SPECIFIC RIBONUCLEASE RNTA (AFU_ORTHOLOGUE AFUA_4G03230)"/>
    <property type="match status" value="1"/>
</dbReference>
<dbReference type="InterPro" id="IPR016191">
    <property type="entry name" value="Ribonuclease/ribotoxin"/>
</dbReference>
<keyword evidence="7" id="KW-0456">Lyase</keyword>
<comment type="similarity">
    <text evidence="1">Belongs to the ribonuclease N1/T1 family.</text>
</comment>
<feature type="coiled-coil region" evidence="9">
    <location>
        <begin position="632"/>
        <end position="723"/>
    </location>
</feature>
<dbReference type="GO" id="GO:0016787">
    <property type="term" value="F:hydrolase activity"/>
    <property type="evidence" value="ECO:0007669"/>
    <property type="project" value="UniProtKB-KW"/>
</dbReference>
<feature type="region of interest" description="Disordered" evidence="10">
    <location>
        <begin position="191"/>
        <end position="316"/>
    </location>
</feature>
<keyword evidence="3" id="KW-0540">Nuclease</keyword>
<keyword evidence="9" id="KW-0175">Coiled coil</keyword>
<evidence type="ECO:0000256" key="1">
    <source>
        <dbReference type="ARBA" id="ARBA00009006"/>
    </source>
</evidence>
<dbReference type="GO" id="GO:0046589">
    <property type="term" value="F:ribonuclease T1 activity"/>
    <property type="evidence" value="ECO:0007669"/>
    <property type="project" value="UniProtKB-EC"/>
</dbReference>
<dbReference type="SUPFAM" id="SSF53933">
    <property type="entry name" value="Microbial ribonucleases"/>
    <property type="match status" value="1"/>
</dbReference>
<evidence type="ECO:0000256" key="9">
    <source>
        <dbReference type="SAM" id="Coils"/>
    </source>
</evidence>
<dbReference type="Proteomes" id="UP000281468">
    <property type="component" value="Unassembled WGS sequence"/>
</dbReference>
<dbReference type="PANTHER" id="PTHR42104:SF1">
    <property type="entry name" value="EXTRACELLULAR GUANYL-SPECIFIC RIBONUCLEASE RNTA (AFU_ORTHOLOGUE AFUA_4G03230)"/>
    <property type="match status" value="1"/>
</dbReference>
<gene>
    <name evidence="12" type="ORF">D0862_02734</name>
</gene>
<proteinExistence type="inferred from homology"/>
<feature type="region of interest" description="Disordered" evidence="10">
    <location>
        <begin position="349"/>
        <end position="398"/>
    </location>
</feature>
<dbReference type="AlphaFoldDB" id="A0A3M7HFY0"/>